<proteinExistence type="predicted"/>
<keyword evidence="1" id="KW-0805">Transcription regulation</keyword>
<dbReference type="RefSeq" id="WP_276267760.1">
    <property type="nucleotide sequence ID" value="NZ_JARJLM010000525.1"/>
</dbReference>
<dbReference type="InterPro" id="IPR050204">
    <property type="entry name" value="AraC_XylS_family_regulators"/>
</dbReference>
<dbReference type="InterPro" id="IPR018060">
    <property type="entry name" value="HTH_AraC"/>
</dbReference>
<dbReference type="InterPro" id="IPR009057">
    <property type="entry name" value="Homeodomain-like_sf"/>
</dbReference>
<dbReference type="PROSITE" id="PS00041">
    <property type="entry name" value="HTH_ARAC_FAMILY_1"/>
    <property type="match status" value="1"/>
</dbReference>
<dbReference type="PROSITE" id="PS01124">
    <property type="entry name" value="HTH_ARAC_FAMILY_2"/>
    <property type="match status" value="1"/>
</dbReference>
<comment type="caution">
    <text evidence="5">The sequence shown here is derived from an EMBL/GenBank/DDBJ whole genome shotgun (WGS) entry which is preliminary data.</text>
</comment>
<dbReference type="SUPFAM" id="SSF46689">
    <property type="entry name" value="Homeodomain-like"/>
    <property type="match status" value="1"/>
</dbReference>
<evidence type="ECO:0000256" key="1">
    <source>
        <dbReference type="ARBA" id="ARBA00023015"/>
    </source>
</evidence>
<gene>
    <name evidence="5" type="ORF">P3W85_32360</name>
</gene>
<dbReference type="PANTHER" id="PTHR46796">
    <property type="entry name" value="HTH-TYPE TRANSCRIPTIONAL ACTIVATOR RHAS-RELATED"/>
    <property type="match status" value="1"/>
</dbReference>
<evidence type="ECO:0000259" key="4">
    <source>
        <dbReference type="PROSITE" id="PS01124"/>
    </source>
</evidence>
<dbReference type="PANTHER" id="PTHR46796:SF6">
    <property type="entry name" value="ARAC SUBFAMILY"/>
    <property type="match status" value="1"/>
</dbReference>
<organism evidence="5 6">
    <name type="scientific">Cupriavidus basilensis</name>
    <dbReference type="NCBI Taxonomy" id="68895"/>
    <lineage>
        <taxon>Bacteria</taxon>
        <taxon>Pseudomonadati</taxon>
        <taxon>Pseudomonadota</taxon>
        <taxon>Betaproteobacteria</taxon>
        <taxon>Burkholderiales</taxon>
        <taxon>Burkholderiaceae</taxon>
        <taxon>Cupriavidus</taxon>
    </lineage>
</organism>
<evidence type="ECO:0000313" key="6">
    <source>
        <dbReference type="Proteomes" id="UP001216674"/>
    </source>
</evidence>
<sequence length="342" mass="37252">MGTTTRRNAFAVAPLGKNTGSAGTFHHFSTNDETGPNQLDYWMANAYRSVEARPDDGVALHGSIDTCHGAGTQFVHCTSSAVRTWLTPQRVRTTDEHIAICLLDRGLFRVEQADGTRTIVHGGELFMFDCGQPMSSHWSESSICYLRVPRQIVRQAVGYDPADLGRVVTPLTASGLAPFVSAQLRMLAAHGPALDRAALEQVMRATVDLSLQLVASHPAIAGRIGGNAQWRAGKLQAAYCFMKQHAHQHDLTPDSIAAFLHCSRAQLYRLFEGEPMSVMVALREIRLLRSRDYLERAGPVAHVGAIAHACGFADHSAFGKLFRQRFGITPSQAHAAAQCLTP</sequence>
<keyword evidence="6" id="KW-1185">Reference proteome</keyword>
<dbReference type="Gene3D" id="1.10.10.60">
    <property type="entry name" value="Homeodomain-like"/>
    <property type="match status" value="1"/>
</dbReference>
<dbReference type="InterPro" id="IPR018062">
    <property type="entry name" value="HTH_AraC-typ_CS"/>
</dbReference>
<evidence type="ECO:0000313" key="5">
    <source>
        <dbReference type="EMBL" id="MDF3837601.1"/>
    </source>
</evidence>
<dbReference type="SMART" id="SM00342">
    <property type="entry name" value="HTH_ARAC"/>
    <property type="match status" value="1"/>
</dbReference>
<reference evidence="5 6" key="1">
    <citation type="submission" date="2023-03" db="EMBL/GenBank/DDBJ databases">
        <title>Draft assemblies of triclosan tolerant bacteria isolated from returned activated sludge.</title>
        <authorList>
            <person name="Van Hamelsveld S."/>
        </authorList>
    </citation>
    <scope>NUCLEOTIDE SEQUENCE [LARGE SCALE GENOMIC DNA]</scope>
    <source>
        <strain evidence="5 6">GW210010_S58</strain>
    </source>
</reference>
<evidence type="ECO:0000256" key="2">
    <source>
        <dbReference type="ARBA" id="ARBA00023125"/>
    </source>
</evidence>
<dbReference type="Proteomes" id="UP001216674">
    <property type="component" value="Unassembled WGS sequence"/>
</dbReference>
<feature type="domain" description="HTH araC/xylS-type" evidence="4">
    <location>
        <begin position="236"/>
        <end position="336"/>
    </location>
</feature>
<dbReference type="EMBL" id="JARJLM010000525">
    <property type="protein sequence ID" value="MDF3837601.1"/>
    <property type="molecule type" value="Genomic_DNA"/>
</dbReference>
<protein>
    <submittedName>
        <fullName evidence="5">Helix-turn-helix domain-containing protein</fullName>
    </submittedName>
</protein>
<accession>A0ABT6AY99</accession>
<keyword evidence="3" id="KW-0804">Transcription</keyword>
<keyword evidence="2" id="KW-0238">DNA-binding</keyword>
<name>A0ABT6AY99_9BURK</name>
<evidence type="ECO:0000256" key="3">
    <source>
        <dbReference type="ARBA" id="ARBA00023163"/>
    </source>
</evidence>
<dbReference type="Pfam" id="PF12833">
    <property type="entry name" value="HTH_18"/>
    <property type="match status" value="1"/>
</dbReference>